<dbReference type="Proteomes" id="UP000805193">
    <property type="component" value="Unassembled WGS sequence"/>
</dbReference>
<comment type="caution">
    <text evidence="1">The sequence shown here is derived from an EMBL/GenBank/DDBJ whole genome shotgun (WGS) entry which is preliminary data.</text>
</comment>
<gene>
    <name evidence="1" type="ORF">HPB47_003267</name>
</gene>
<accession>A0AC60PIY2</accession>
<sequence length="122" mass="13184">MTSTWIVDIEEDGNPIRRSPDFVEAGWAGQQRAMGIWHAVRLLNEEAPGLDPCRMAYAPAKAAASALVLLCAIDLDDSDNQLPPDKKPRAVRSSTIVIIFDSSVEVNGTVEGFDGISSETLN</sequence>
<organism evidence="1 2">
    <name type="scientific">Ixodes persulcatus</name>
    <name type="common">Taiga tick</name>
    <dbReference type="NCBI Taxonomy" id="34615"/>
    <lineage>
        <taxon>Eukaryota</taxon>
        <taxon>Metazoa</taxon>
        <taxon>Ecdysozoa</taxon>
        <taxon>Arthropoda</taxon>
        <taxon>Chelicerata</taxon>
        <taxon>Arachnida</taxon>
        <taxon>Acari</taxon>
        <taxon>Parasitiformes</taxon>
        <taxon>Ixodida</taxon>
        <taxon>Ixodoidea</taxon>
        <taxon>Ixodidae</taxon>
        <taxon>Ixodinae</taxon>
        <taxon>Ixodes</taxon>
    </lineage>
</organism>
<reference evidence="1 2" key="1">
    <citation type="journal article" date="2020" name="Cell">
        <title>Large-Scale Comparative Analyses of Tick Genomes Elucidate Their Genetic Diversity and Vector Capacities.</title>
        <authorList>
            <consortium name="Tick Genome and Microbiome Consortium (TIGMIC)"/>
            <person name="Jia N."/>
            <person name="Wang J."/>
            <person name="Shi W."/>
            <person name="Du L."/>
            <person name="Sun Y."/>
            <person name="Zhan W."/>
            <person name="Jiang J.F."/>
            <person name="Wang Q."/>
            <person name="Zhang B."/>
            <person name="Ji P."/>
            <person name="Bell-Sakyi L."/>
            <person name="Cui X.M."/>
            <person name="Yuan T.T."/>
            <person name="Jiang B.G."/>
            <person name="Yang W.F."/>
            <person name="Lam T.T."/>
            <person name="Chang Q.C."/>
            <person name="Ding S.J."/>
            <person name="Wang X.J."/>
            <person name="Zhu J.G."/>
            <person name="Ruan X.D."/>
            <person name="Zhao L."/>
            <person name="Wei J.T."/>
            <person name="Ye R.Z."/>
            <person name="Que T.C."/>
            <person name="Du C.H."/>
            <person name="Zhou Y.H."/>
            <person name="Cheng J.X."/>
            <person name="Dai P.F."/>
            <person name="Guo W.B."/>
            <person name="Han X.H."/>
            <person name="Huang E.J."/>
            <person name="Li L.F."/>
            <person name="Wei W."/>
            <person name="Gao Y.C."/>
            <person name="Liu J.Z."/>
            <person name="Shao H.Z."/>
            <person name="Wang X."/>
            <person name="Wang C.C."/>
            <person name="Yang T.C."/>
            <person name="Huo Q.B."/>
            <person name="Li W."/>
            <person name="Chen H.Y."/>
            <person name="Chen S.E."/>
            <person name="Zhou L.G."/>
            <person name="Ni X.B."/>
            <person name="Tian J.H."/>
            <person name="Sheng Y."/>
            <person name="Liu T."/>
            <person name="Pan Y.S."/>
            <person name="Xia L.Y."/>
            <person name="Li J."/>
            <person name="Zhao F."/>
            <person name="Cao W.C."/>
        </authorList>
    </citation>
    <scope>NUCLEOTIDE SEQUENCE [LARGE SCALE GENOMIC DNA]</scope>
    <source>
        <strain evidence="1">Iper-2018</strain>
    </source>
</reference>
<proteinExistence type="predicted"/>
<dbReference type="EMBL" id="JABSTQ010010470">
    <property type="protein sequence ID" value="KAG0420823.1"/>
    <property type="molecule type" value="Genomic_DNA"/>
</dbReference>
<name>A0AC60PIY2_IXOPE</name>
<evidence type="ECO:0000313" key="2">
    <source>
        <dbReference type="Proteomes" id="UP000805193"/>
    </source>
</evidence>
<protein>
    <submittedName>
        <fullName evidence="1">Uncharacterized protein</fullName>
    </submittedName>
</protein>
<evidence type="ECO:0000313" key="1">
    <source>
        <dbReference type="EMBL" id="KAG0420823.1"/>
    </source>
</evidence>
<keyword evidence="2" id="KW-1185">Reference proteome</keyword>